<keyword evidence="7 13" id="KW-0812">Transmembrane</keyword>
<feature type="transmembrane region" description="Helical" evidence="13">
    <location>
        <begin position="6"/>
        <end position="25"/>
    </location>
</feature>
<gene>
    <name evidence="14" type="ORF">GCM10007939_07950</name>
</gene>
<keyword evidence="10" id="KW-0408">Iron</keyword>
<dbReference type="Pfam" id="PF01127">
    <property type="entry name" value="Sdh_cyt"/>
    <property type="match status" value="1"/>
</dbReference>
<evidence type="ECO:0000256" key="9">
    <source>
        <dbReference type="ARBA" id="ARBA00022989"/>
    </source>
</evidence>
<evidence type="ECO:0000256" key="8">
    <source>
        <dbReference type="ARBA" id="ARBA00022723"/>
    </source>
</evidence>
<dbReference type="SUPFAM" id="SSF81343">
    <property type="entry name" value="Fumarate reductase respiratory complex transmembrane subunits"/>
    <property type="match status" value="1"/>
</dbReference>
<accession>A0ABQ5VSV6</accession>
<protein>
    <recommendedName>
        <fullName evidence="5">Succinate dehydrogenase cytochrome b556 subunit</fullName>
    </recommendedName>
</protein>
<dbReference type="PROSITE" id="PS01001">
    <property type="entry name" value="SDH_CYT_2"/>
    <property type="match status" value="1"/>
</dbReference>
<organism evidence="14 15">
    <name type="scientific">Amylibacter marinus</name>
    <dbReference type="NCBI Taxonomy" id="1475483"/>
    <lineage>
        <taxon>Bacteria</taxon>
        <taxon>Pseudomonadati</taxon>
        <taxon>Pseudomonadota</taxon>
        <taxon>Alphaproteobacteria</taxon>
        <taxon>Rhodobacterales</taxon>
        <taxon>Paracoccaceae</taxon>
        <taxon>Amylibacter</taxon>
    </lineage>
</organism>
<dbReference type="PIRSF" id="PIRSF000178">
    <property type="entry name" value="SDH_cyt_b560"/>
    <property type="match status" value="1"/>
</dbReference>
<comment type="cofactor">
    <cofactor evidence="1">
        <name>heme</name>
        <dbReference type="ChEBI" id="CHEBI:30413"/>
    </cofactor>
</comment>
<evidence type="ECO:0000256" key="10">
    <source>
        <dbReference type="ARBA" id="ARBA00023004"/>
    </source>
</evidence>
<comment type="caution">
    <text evidence="14">The sequence shown here is derived from an EMBL/GenBank/DDBJ whole genome shotgun (WGS) entry which is preliminary data.</text>
</comment>
<feature type="transmembrane region" description="Helical" evidence="13">
    <location>
        <begin position="37"/>
        <end position="58"/>
    </location>
</feature>
<keyword evidence="9 13" id="KW-1133">Transmembrane helix</keyword>
<name>A0ABQ5VSV6_9RHOB</name>
<evidence type="ECO:0000256" key="4">
    <source>
        <dbReference type="ARBA" id="ARBA00007244"/>
    </source>
</evidence>
<dbReference type="CDD" id="cd03499">
    <property type="entry name" value="SQR_TypeC_SdhC"/>
    <property type="match status" value="1"/>
</dbReference>
<dbReference type="InterPro" id="IPR018495">
    <property type="entry name" value="Succ_DH_cyt_bsu_CS"/>
</dbReference>
<dbReference type="InterPro" id="IPR000701">
    <property type="entry name" value="SuccDH_FuR_B_TM-su"/>
</dbReference>
<keyword evidence="8" id="KW-0479">Metal-binding</keyword>
<dbReference type="PANTHER" id="PTHR10978">
    <property type="entry name" value="SUCCINATE DEHYDROGENASE CYTOCHROME B560 SUBUNIT"/>
    <property type="match status" value="1"/>
</dbReference>
<sequence>MTSIFVRLTGISLTLGFVMVIWWLLAAATGPEYFATVNGLLTGWFAVIIWVLSIWALWYHSLGGIRHLIWDLGYGFDVKTADRMGYGVIAGSFVLTALSLICLGVL</sequence>
<comment type="subcellular location">
    <subcellularLocation>
        <location evidence="3">Membrane</location>
        <topology evidence="3">Multi-pass membrane protein</topology>
    </subcellularLocation>
</comment>
<keyword evidence="6" id="KW-0349">Heme</keyword>
<comment type="function">
    <text evidence="2">Membrane-anchoring subunit of succinate dehydrogenase (SDH).</text>
</comment>
<dbReference type="InterPro" id="IPR034804">
    <property type="entry name" value="SQR/QFR_C/D"/>
</dbReference>
<reference evidence="15" key="1">
    <citation type="journal article" date="2019" name="Int. J. Syst. Evol. Microbiol.">
        <title>The Global Catalogue of Microorganisms (GCM) 10K type strain sequencing project: providing services to taxonomists for standard genome sequencing and annotation.</title>
        <authorList>
            <consortium name="The Broad Institute Genomics Platform"/>
            <consortium name="The Broad Institute Genome Sequencing Center for Infectious Disease"/>
            <person name="Wu L."/>
            <person name="Ma J."/>
        </authorList>
    </citation>
    <scope>NUCLEOTIDE SEQUENCE [LARGE SCALE GENOMIC DNA]</scope>
    <source>
        <strain evidence="15">NBRC 110140</strain>
    </source>
</reference>
<evidence type="ECO:0000256" key="3">
    <source>
        <dbReference type="ARBA" id="ARBA00004141"/>
    </source>
</evidence>
<dbReference type="InterPro" id="IPR014314">
    <property type="entry name" value="Succ_DH_cytb556"/>
</dbReference>
<feature type="transmembrane region" description="Helical" evidence="13">
    <location>
        <begin position="84"/>
        <end position="105"/>
    </location>
</feature>
<evidence type="ECO:0000256" key="12">
    <source>
        <dbReference type="ARBA" id="ARBA00025912"/>
    </source>
</evidence>
<comment type="similarity">
    <text evidence="4">Belongs to the cytochrome b560 family.</text>
</comment>
<dbReference type="NCBIfam" id="TIGR02970">
    <property type="entry name" value="succ_dehyd_cytB"/>
    <property type="match status" value="1"/>
</dbReference>
<keyword evidence="11 13" id="KW-0472">Membrane</keyword>
<evidence type="ECO:0000256" key="11">
    <source>
        <dbReference type="ARBA" id="ARBA00023136"/>
    </source>
</evidence>
<evidence type="ECO:0000313" key="14">
    <source>
        <dbReference type="EMBL" id="GLQ34512.1"/>
    </source>
</evidence>
<dbReference type="EMBL" id="BSNN01000002">
    <property type="protein sequence ID" value="GLQ34512.1"/>
    <property type="molecule type" value="Genomic_DNA"/>
</dbReference>
<evidence type="ECO:0000256" key="1">
    <source>
        <dbReference type="ARBA" id="ARBA00001971"/>
    </source>
</evidence>
<evidence type="ECO:0000256" key="6">
    <source>
        <dbReference type="ARBA" id="ARBA00022617"/>
    </source>
</evidence>
<evidence type="ECO:0000313" key="15">
    <source>
        <dbReference type="Proteomes" id="UP001156694"/>
    </source>
</evidence>
<evidence type="ECO:0000256" key="2">
    <source>
        <dbReference type="ARBA" id="ARBA00004050"/>
    </source>
</evidence>
<dbReference type="Proteomes" id="UP001156694">
    <property type="component" value="Unassembled WGS sequence"/>
</dbReference>
<comment type="subunit">
    <text evidence="12">Part of an enzyme complex containing four subunits: a flavoprotein, an iron-sulfur protein, plus two membrane-anchoring proteins, SdhC and SdhD. The complex can form homotrimers.</text>
</comment>
<evidence type="ECO:0000256" key="7">
    <source>
        <dbReference type="ARBA" id="ARBA00022692"/>
    </source>
</evidence>
<dbReference type="PANTHER" id="PTHR10978:SF5">
    <property type="entry name" value="SUCCINATE DEHYDROGENASE CYTOCHROME B560 SUBUNIT, MITOCHONDRIAL"/>
    <property type="match status" value="1"/>
</dbReference>
<evidence type="ECO:0000256" key="5">
    <source>
        <dbReference type="ARBA" id="ARBA00020076"/>
    </source>
</evidence>
<evidence type="ECO:0000256" key="13">
    <source>
        <dbReference type="SAM" id="Phobius"/>
    </source>
</evidence>
<keyword evidence="15" id="KW-1185">Reference proteome</keyword>
<proteinExistence type="inferred from homology"/>
<dbReference type="Gene3D" id="1.20.1300.10">
    <property type="entry name" value="Fumarate reductase/succinate dehydrogenase, transmembrane subunit"/>
    <property type="match status" value="1"/>
</dbReference>